<geneLocation type="plasmid" evidence="4 5">
    <name>unnamed1</name>
</geneLocation>
<gene>
    <name evidence="4" type="ORF">B0X71_18990</name>
</gene>
<dbReference type="CDD" id="cd05829">
    <property type="entry name" value="Sortase_F"/>
    <property type="match status" value="1"/>
</dbReference>
<dbReference type="Pfam" id="PF04203">
    <property type="entry name" value="Sortase"/>
    <property type="match status" value="1"/>
</dbReference>
<sequence>MKWTISILSSALLTLLLLVAVNAAFFQHDFFPEQPVETDQEEFVASPAAAKRSSPVATAPVFSQPATVNSPDIEMSELNLPTALYPTAIEIPGIAVSAEVKPVGVLANGQMGVPADTVSVGWFEPGIRPGNIGNAVIAGHVDSRSGPAVFFHLKELKPGDEITVSDGEGQKLVFVVREIESYKANDAPLDKIFGATDRRMLNLITCTGTFNGTTDDYSERLVVYSELK</sequence>
<evidence type="ECO:0000256" key="1">
    <source>
        <dbReference type="ARBA" id="ARBA00022801"/>
    </source>
</evidence>
<organism evidence="4 5">
    <name type="scientific">Planococcus lenghuensis</name>
    <dbReference type="NCBI Taxonomy" id="2213202"/>
    <lineage>
        <taxon>Bacteria</taxon>
        <taxon>Bacillati</taxon>
        <taxon>Bacillota</taxon>
        <taxon>Bacilli</taxon>
        <taxon>Bacillales</taxon>
        <taxon>Caryophanaceae</taxon>
        <taxon>Planococcus</taxon>
    </lineage>
</organism>
<dbReference type="OrthoDB" id="525039at2"/>
<evidence type="ECO:0000313" key="4">
    <source>
        <dbReference type="EMBL" id="AQQ55268.1"/>
    </source>
</evidence>
<accession>A0A1Q2L481</accession>
<dbReference type="AlphaFoldDB" id="A0A1Q2L481"/>
<dbReference type="Proteomes" id="UP000188184">
    <property type="component" value="Plasmid unnamed1"/>
</dbReference>
<dbReference type="InterPro" id="IPR005754">
    <property type="entry name" value="Sortase"/>
</dbReference>
<feature type="active site" description="Proton donor/acceptor" evidence="2">
    <location>
        <position position="140"/>
    </location>
</feature>
<evidence type="ECO:0000256" key="3">
    <source>
        <dbReference type="SAM" id="SignalP"/>
    </source>
</evidence>
<dbReference type="SUPFAM" id="SSF63817">
    <property type="entry name" value="Sortase"/>
    <property type="match status" value="1"/>
</dbReference>
<dbReference type="Gene3D" id="2.40.260.10">
    <property type="entry name" value="Sortase"/>
    <property type="match status" value="1"/>
</dbReference>
<dbReference type="RefSeq" id="WP_077591128.1">
    <property type="nucleotide sequence ID" value="NZ_CP019641.1"/>
</dbReference>
<name>A0A1Q2L481_9BACL</name>
<dbReference type="KEGG" id="pmar:B0X71_18990"/>
<feature type="active site" description="Acyl-thioester intermediate" evidence="2">
    <location>
        <position position="206"/>
    </location>
</feature>
<keyword evidence="1" id="KW-0378">Hydrolase</keyword>
<dbReference type="InterPro" id="IPR023365">
    <property type="entry name" value="Sortase_dom-sf"/>
</dbReference>
<feature type="chain" id="PRO_5012320554" description="Class F sortase" evidence="3">
    <location>
        <begin position="24"/>
        <end position="228"/>
    </location>
</feature>
<dbReference type="InterPro" id="IPR042001">
    <property type="entry name" value="Sortase_F"/>
</dbReference>
<protein>
    <recommendedName>
        <fullName evidence="6">Class F sortase</fullName>
    </recommendedName>
</protein>
<proteinExistence type="predicted"/>
<keyword evidence="3" id="KW-0732">Signal</keyword>
<feature type="signal peptide" evidence="3">
    <location>
        <begin position="1"/>
        <end position="23"/>
    </location>
</feature>
<dbReference type="EMBL" id="CP019641">
    <property type="protein sequence ID" value="AQQ55268.1"/>
    <property type="molecule type" value="Genomic_DNA"/>
</dbReference>
<keyword evidence="5" id="KW-1185">Reference proteome</keyword>
<dbReference type="GO" id="GO:0016787">
    <property type="term" value="F:hydrolase activity"/>
    <property type="evidence" value="ECO:0007669"/>
    <property type="project" value="UniProtKB-KW"/>
</dbReference>
<evidence type="ECO:0008006" key="6">
    <source>
        <dbReference type="Google" id="ProtNLM"/>
    </source>
</evidence>
<evidence type="ECO:0000256" key="2">
    <source>
        <dbReference type="PIRSR" id="PIRSR605754-1"/>
    </source>
</evidence>
<evidence type="ECO:0000313" key="5">
    <source>
        <dbReference type="Proteomes" id="UP000188184"/>
    </source>
</evidence>
<keyword evidence="4" id="KW-0614">Plasmid</keyword>
<reference evidence="4 5" key="1">
    <citation type="submission" date="2017-02" db="EMBL/GenBank/DDBJ databases">
        <title>The complete genomic sequence of a novel cold adapted crude oil-degrading bacterium Planococcus qaidamina Y42.</title>
        <authorList>
            <person name="Yang R."/>
        </authorList>
    </citation>
    <scope>NUCLEOTIDE SEQUENCE [LARGE SCALE GENOMIC DNA]</scope>
    <source>
        <strain evidence="4 5">Y42</strain>
        <plasmid evidence="4 5">unnamed1</plasmid>
    </source>
</reference>